<dbReference type="InterPro" id="IPR013126">
    <property type="entry name" value="Hsp_70_fam"/>
</dbReference>
<dbReference type="Gene3D" id="2.60.34.10">
    <property type="entry name" value="Substrate Binding Domain Of DNAk, Chain A, domain 1"/>
    <property type="match status" value="1"/>
</dbReference>
<dbReference type="PRINTS" id="PR00301">
    <property type="entry name" value="HEATSHOCK70"/>
</dbReference>
<keyword evidence="6" id="KW-1185">Reference proteome</keyword>
<keyword evidence="2 3" id="KW-0067">ATP-binding</keyword>
<evidence type="ECO:0000256" key="3">
    <source>
        <dbReference type="RuleBase" id="RU003322"/>
    </source>
</evidence>
<dbReference type="GO" id="GO:0140662">
    <property type="term" value="F:ATP-dependent protein folding chaperone"/>
    <property type="evidence" value="ECO:0007669"/>
    <property type="project" value="InterPro"/>
</dbReference>
<comment type="similarity">
    <text evidence="3">Belongs to the heat shock protein 70 family.</text>
</comment>
<dbReference type="PANTHER" id="PTHR19375">
    <property type="entry name" value="HEAT SHOCK PROTEIN 70KDA"/>
    <property type="match status" value="1"/>
</dbReference>
<dbReference type="Pfam" id="PF00012">
    <property type="entry name" value="HSP70"/>
    <property type="match status" value="1"/>
</dbReference>
<accession>A0AA37H1A7</accession>
<dbReference type="SUPFAM" id="SSF53067">
    <property type="entry name" value="Actin-like ATPase domain"/>
    <property type="match status" value="2"/>
</dbReference>
<feature type="compositionally biased region" description="Basic and acidic residues" evidence="4">
    <location>
        <begin position="532"/>
        <end position="546"/>
    </location>
</feature>
<feature type="region of interest" description="Disordered" evidence="4">
    <location>
        <begin position="518"/>
        <end position="546"/>
    </location>
</feature>
<dbReference type="EMBL" id="BPPX01000049">
    <property type="protein sequence ID" value="GJC90141.1"/>
    <property type="molecule type" value="Genomic_DNA"/>
</dbReference>
<feature type="compositionally biased region" description="Polar residues" evidence="4">
    <location>
        <begin position="518"/>
        <end position="530"/>
    </location>
</feature>
<comment type="caution">
    <text evidence="5">The sequence shown here is derived from an EMBL/GenBank/DDBJ whole genome shotgun (WGS) entry which is preliminary data.</text>
</comment>
<gene>
    <name evidence="5" type="ORF">ColLi_12979</name>
</gene>
<dbReference type="SMR" id="A0AA37H1A7"/>
<keyword evidence="5" id="KW-0346">Stress response</keyword>
<proteinExistence type="inferred from homology"/>
<protein>
    <submittedName>
        <fullName evidence="5">Heat shock</fullName>
    </submittedName>
</protein>
<dbReference type="Gene3D" id="3.30.420.40">
    <property type="match status" value="2"/>
</dbReference>
<dbReference type="InterPro" id="IPR029047">
    <property type="entry name" value="HSP70_peptide-bd_sf"/>
</dbReference>
<evidence type="ECO:0000313" key="5">
    <source>
        <dbReference type="EMBL" id="GJC90141.1"/>
    </source>
</evidence>
<organism evidence="5 6">
    <name type="scientific">Colletotrichum liriopes</name>
    <dbReference type="NCBI Taxonomy" id="708192"/>
    <lineage>
        <taxon>Eukaryota</taxon>
        <taxon>Fungi</taxon>
        <taxon>Dikarya</taxon>
        <taxon>Ascomycota</taxon>
        <taxon>Pezizomycotina</taxon>
        <taxon>Sordariomycetes</taxon>
        <taxon>Hypocreomycetidae</taxon>
        <taxon>Glomerellales</taxon>
        <taxon>Glomerellaceae</taxon>
        <taxon>Colletotrichum</taxon>
        <taxon>Colletotrichum spaethianum species complex</taxon>
    </lineage>
</organism>
<sequence>MANLGIDLGTTFTCAFIAGQDGNLEVLELCHGNRITRSVVQITKGKWSLKRPEDLASQQRKHIAHTKRLIGRTRQDGQLEGDIPKVDHARLLDEYPFFEVGNGKILPEEISAFILARVRQLANTRTGTELTGCVLAVPAYFTHQQREVTRDAAEIAGFQRHHVKLVPEPVAALVAHFYGDGQKNESAQEGEWFVIDIGGGTADVTVAYVEKMGTRRSFVVNATAGDNSLGGVNFDEALIDLVLRDPKLVGPYAKLDPSQCNKVRLRASCERAKEELSQATFSTITVEDDEGEEVDVNISRDQAQDAWQHIIEKIRELFRDALRLAKTSEIGNVLVAGGTGNMPCVRSIIQEMLPAAIIHHSHLSEAVAQGAARISADTNISITEVTPRAIGILLTEGNFGEIVSRNQALPLWKKAVFSTPQDDCESLHIALYEGETSEATRNIHLGDFYVMDIPPCPADTPVTVDIKMDRLGEITATASLDCLSESLHIDYKPRHSQAELRELRRLNYQRLDGTVTAQAGQSSLSCQQRDVQVGEKRPLSNEETREGTIIPIKRNRRHAVIEDDSDSQEE</sequence>
<dbReference type="Gene3D" id="3.90.640.10">
    <property type="entry name" value="Actin, Chain A, domain 4"/>
    <property type="match status" value="1"/>
</dbReference>
<dbReference type="SUPFAM" id="SSF100920">
    <property type="entry name" value="Heat shock protein 70kD (HSP70), peptide-binding domain"/>
    <property type="match status" value="1"/>
</dbReference>
<reference evidence="5 6" key="1">
    <citation type="submission" date="2021-07" db="EMBL/GenBank/DDBJ databases">
        <title>Genome data of Colletotrichum spaethianum.</title>
        <authorList>
            <person name="Utami Y.D."/>
            <person name="Hiruma K."/>
        </authorList>
    </citation>
    <scope>NUCLEOTIDE SEQUENCE [LARGE SCALE GENOMIC DNA]</scope>
    <source>
        <strain evidence="5 6">MAFF 242679</strain>
    </source>
</reference>
<dbReference type="Proteomes" id="UP001055172">
    <property type="component" value="Unassembled WGS sequence"/>
</dbReference>
<evidence type="ECO:0000313" key="6">
    <source>
        <dbReference type="Proteomes" id="UP001055172"/>
    </source>
</evidence>
<name>A0AA37H1A7_9PEZI</name>
<evidence type="ECO:0000256" key="2">
    <source>
        <dbReference type="ARBA" id="ARBA00022840"/>
    </source>
</evidence>
<evidence type="ECO:0000256" key="4">
    <source>
        <dbReference type="SAM" id="MobiDB-lite"/>
    </source>
</evidence>
<evidence type="ECO:0000256" key="1">
    <source>
        <dbReference type="ARBA" id="ARBA00022741"/>
    </source>
</evidence>
<dbReference type="InterPro" id="IPR043129">
    <property type="entry name" value="ATPase_NBD"/>
</dbReference>
<keyword evidence="1 3" id="KW-0547">Nucleotide-binding</keyword>
<dbReference type="AlphaFoldDB" id="A0AA37H1A7"/>
<dbReference type="GO" id="GO:0005524">
    <property type="term" value="F:ATP binding"/>
    <property type="evidence" value="ECO:0007669"/>
    <property type="project" value="UniProtKB-KW"/>
</dbReference>